<dbReference type="EMBL" id="GG738865">
    <property type="protein sequence ID" value="EFC45076.1"/>
    <property type="molecule type" value="Genomic_DNA"/>
</dbReference>
<name>D2VDY0_NAEGR</name>
<keyword evidence="3" id="KW-1185">Reference proteome</keyword>
<evidence type="ECO:0000256" key="1">
    <source>
        <dbReference type="SAM" id="MobiDB-lite"/>
    </source>
</evidence>
<evidence type="ECO:0000313" key="3">
    <source>
        <dbReference type="Proteomes" id="UP000006671"/>
    </source>
</evidence>
<dbReference type="OMA" id="EYTFTEC"/>
<accession>D2VDY0</accession>
<dbReference type="KEGG" id="ngr:NAEGRDRAFT_48764"/>
<dbReference type="GeneID" id="8849281"/>
<feature type="compositionally biased region" description="Polar residues" evidence="1">
    <location>
        <begin position="28"/>
        <end position="53"/>
    </location>
</feature>
<feature type="region of interest" description="Disordered" evidence="1">
    <location>
        <begin position="1"/>
        <end position="73"/>
    </location>
</feature>
<dbReference type="Proteomes" id="UP000006671">
    <property type="component" value="Unassembled WGS sequence"/>
</dbReference>
<dbReference type="AlphaFoldDB" id="D2VDY0"/>
<dbReference type="InParanoid" id="D2VDY0"/>
<sequence length="240" mass="27024">MKFTPTKDQQENRKSSARSPLSPIVISPNCSIRGSTTTASPSSRFSKTFSTPQPAKITKFSPKSANKASTQKKKRLNFNSPSVKKLLDKIAKKSVEGGETSNLKRLKRLIFRKKAVQENKENFENTEYTFTECSDDGSFYFGTEKSSEGEMSEEELDFAFGLDHQDFGMMSPKRPSVLSSASRSSINPAEKRGFSLQHLFKKREEIKKAEEIIEKFDISKQLEDLSVADTILGQWANLNK</sequence>
<evidence type="ECO:0000313" key="2">
    <source>
        <dbReference type="EMBL" id="EFC45076.1"/>
    </source>
</evidence>
<organism evidence="3">
    <name type="scientific">Naegleria gruberi</name>
    <name type="common">Amoeba</name>
    <dbReference type="NCBI Taxonomy" id="5762"/>
    <lineage>
        <taxon>Eukaryota</taxon>
        <taxon>Discoba</taxon>
        <taxon>Heterolobosea</taxon>
        <taxon>Tetramitia</taxon>
        <taxon>Eutetramitia</taxon>
        <taxon>Vahlkampfiidae</taxon>
        <taxon>Naegleria</taxon>
    </lineage>
</organism>
<protein>
    <submittedName>
        <fullName evidence="2">Predicted protein</fullName>
    </submittedName>
</protein>
<gene>
    <name evidence="2" type="ORF">NAEGRDRAFT_48764</name>
</gene>
<reference evidence="2 3" key="1">
    <citation type="journal article" date="2010" name="Cell">
        <title>The genome of Naegleria gruberi illuminates early eukaryotic versatility.</title>
        <authorList>
            <person name="Fritz-Laylin L.K."/>
            <person name="Prochnik S.E."/>
            <person name="Ginger M.L."/>
            <person name="Dacks J.B."/>
            <person name="Carpenter M.L."/>
            <person name="Field M.C."/>
            <person name="Kuo A."/>
            <person name="Paredez A."/>
            <person name="Chapman J."/>
            <person name="Pham J."/>
            <person name="Shu S."/>
            <person name="Neupane R."/>
            <person name="Cipriano M."/>
            <person name="Mancuso J."/>
            <person name="Tu H."/>
            <person name="Salamov A."/>
            <person name="Lindquist E."/>
            <person name="Shapiro H."/>
            <person name="Lucas S."/>
            <person name="Grigoriev I.V."/>
            <person name="Cande W.Z."/>
            <person name="Fulton C."/>
            <person name="Rokhsar D.S."/>
            <person name="Dawson S.C."/>
        </authorList>
    </citation>
    <scope>NUCLEOTIDE SEQUENCE [LARGE SCALE GENOMIC DNA]</scope>
    <source>
        <strain evidence="2 3">NEG-M</strain>
    </source>
</reference>
<dbReference type="VEuPathDB" id="AmoebaDB:NAEGRDRAFT_48764"/>
<proteinExistence type="predicted"/>
<dbReference type="RefSeq" id="XP_002677820.1">
    <property type="nucleotide sequence ID" value="XM_002677774.1"/>
</dbReference>